<dbReference type="InterPro" id="IPR045277">
    <property type="entry name" value="DRE1A-I"/>
</dbReference>
<evidence type="ECO:0000256" key="5">
    <source>
        <dbReference type="ARBA" id="ARBA00023163"/>
    </source>
</evidence>
<keyword evidence="4" id="KW-0010">Activator</keyword>
<dbReference type="Gene3D" id="3.30.730.10">
    <property type="entry name" value="AP2/ERF domain"/>
    <property type="match status" value="2"/>
</dbReference>
<dbReference type="GO" id="GO:0003700">
    <property type="term" value="F:DNA-binding transcription factor activity"/>
    <property type="evidence" value="ECO:0007669"/>
    <property type="project" value="InterPro"/>
</dbReference>
<reference evidence="9 10" key="1">
    <citation type="journal article" date="2016" name="Sci. Rep.">
        <title>The Dendrobium catenatum Lindl. genome sequence provides insights into polysaccharide synthase, floral development and adaptive evolution.</title>
        <authorList>
            <person name="Zhang G.Q."/>
            <person name="Xu Q."/>
            <person name="Bian C."/>
            <person name="Tsai W.C."/>
            <person name="Yeh C.M."/>
            <person name="Liu K.W."/>
            <person name="Yoshida K."/>
            <person name="Zhang L.S."/>
            <person name="Chang S.B."/>
            <person name="Chen F."/>
            <person name="Shi Y."/>
            <person name="Su Y.Y."/>
            <person name="Zhang Y.Q."/>
            <person name="Chen L.J."/>
            <person name="Yin Y."/>
            <person name="Lin M."/>
            <person name="Huang H."/>
            <person name="Deng H."/>
            <person name="Wang Z.W."/>
            <person name="Zhu S.L."/>
            <person name="Zhao X."/>
            <person name="Deng C."/>
            <person name="Niu S.C."/>
            <person name="Huang J."/>
            <person name="Wang M."/>
            <person name="Liu G.H."/>
            <person name="Yang H.J."/>
            <person name="Xiao X.J."/>
            <person name="Hsiao Y.Y."/>
            <person name="Wu W.L."/>
            <person name="Chen Y.Y."/>
            <person name="Mitsuda N."/>
            <person name="Ohme-Takagi M."/>
            <person name="Luo Y.B."/>
            <person name="Van de Peer Y."/>
            <person name="Liu Z.J."/>
        </authorList>
    </citation>
    <scope>NUCLEOTIDE SEQUENCE [LARGE SCALE GENOMIC DNA]</scope>
    <source>
        <tissue evidence="9">The whole plant</tissue>
    </source>
</reference>
<accession>A0A2I0WV86</accession>
<dbReference type="GO" id="GO:0005634">
    <property type="term" value="C:nucleus"/>
    <property type="evidence" value="ECO:0007669"/>
    <property type="project" value="UniProtKB-SubCell"/>
</dbReference>
<feature type="domain" description="AP2/ERF" evidence="8">
    <location>
        <begin position="136"/>
        <end position="192"/>
    </location>
</feature>
<evidence type="ECO:0000256" key="4">
    <source>
        <dbReference type="ARBA" id="ARBA00023159"/>
    </source>
</evidence>
<evidence type="ECO:0000313" key="9">
    <source>
        <dbReference type="EMBL" id="PKU79579.1"/>
    </source>
</evidence>
<dbReference type="PANTHER" id="PTHR31839:SF85">
    <property type="entry name" value="AP2_ERF DOMAIN-CONTAINING PROTEIN"/>
    <property type="match status" value="1"/>
</dbReference>
<dbReference type="EMBL" id="KZ502442">
    <property type="protein sequence ID" value="PKU79579.1"/>
    <property type="molecule type" value="Genomic_DNA"/>
</dbReference>
<evidence type="ECO:0000313" key="10">
    <source>
        <dbReference type="Proteomes" id="UP000233837"/>
    </source>
</evidence>
<name>A0A2I0WV86_9ASPA</name>
<evidence type="ECO:0000256" key="3">
    <source>
        <dbReference type="ARBA" id="ARBA00023125"/>
    </source>
</evidence>
<evidence type="ECO:0000256" key="2">
    <source>
        <dbReference type="ARBA" id="ARBA00023015"/>
    </source>
</evidence>
<keyword evidence="10" id="KW-1185">Reference proteome</keyword>
<evidence type="ECO:0000256" key="6">
    <source>
        <dbReference type="ARBA" id="ARBA00023242"/>
    </source>
</evidence>
<evidence type="ECO:0000259" key="8">
    <source>
        <dbReference type="PROSITE" id="PS51032"/>
    </source>
</evidence>
<gene>
    <name evidence="9" type="primary">ERF025</name>
    <name evidence="9" type="ORF">MA16_Dca000925</name>
</gene>
<proteinExistence type="inferred from homology"/>
<evidence type="ECO:0000256" key="7">
    <source>
        <dbReference type="ARBA" id="ARBA00024343"/>
    </source>
</evidence>
<dbReference type="SUPFAM" id="SSF54171">
    <property type="entry name" value="DNA-binding domain"/>
    <property type="match status" value="2"/>
</dbReference>
<sequence length="328" mass="36416">MAESNIPSQVEIPTSKPLPIIDHLHYNGIFPKNGKWTSKIYSWRDSKFIYLGVYSKPEMAAIAYDVAALAFNGDKAVLNFPDAIRSHPVPKSNSIIDIQAAAILAATKFGARLEGVDAYEVQIPVSNTKPSGPPPHYHGVYFWKGKWLTKVYKSENCTSMYIGIYSTPKMAAIAYDVAMLTIHGDNAIFNFPDIIRSHPMPKSNSTDDIRVAAKAAVEQFSARPEPMETSEMPPQETGEYVDEEKQFNMPQIIRSNPVPISNSISDIGVEAEVTSTQFSARPEPMDTSEVPPQEIVEYVDEEELFNMPQILIEMAQGLMMSPPRFGPA</sequence>
<keyword evidence="2" id="KW-0805">Transcription regulation</keyword>
<dbReference type="InterPro" id="IPR016177">
    <property type="entry name" value="DNA-bd_dom_sf"/>
</dbReference>
<protein>
    <submittedName>
        <fullName evidence="9">Ethylene-responsive transcription factor ERF025</fullName>
    </submittedName>
</protein>
<dbReference type="Proteomes" id="UP000233837">
    <property type="component" value="Unassembled WGS sequence"/>
</dbReference>
<dbReference type="InterPro" id="IPR036955">
    <property type="entry name" value="AP2/ERF_dom_sf"/>
</dbReference>
<reference evidence="9 10" key="2">
    <citation type="journal article" date="2017" name="Nature">
        <title>The Apostasia genome and the evolution of orchids.</title>
        <authorList>
            <person name="Zhang G.Q."/>
            <person name="Liu K.W."/>
            <person name="Li Z."/>
            <person name="Lohaus R."/>
            <person name="Hsiao Y.Y."/>
            <person name="Niu S.C."/>
            <person name="Wang J.Y."/>
            <person name="Lin Y.C."/>
            <person name="Xu Q."/>
            <person name="Chen L.J."/>
            <person name="Yoshida K."/>
            <person name="Fujiwara S."/>
            <person name="Wang Z.W."/>
            <person name="Zhang Y.Q."/>
            <person name="Mitsuda N."/>
            <person name="Wang M."/>
            <person name="Liu G.H."/>
            <person name="Pecoraro L."/>
            <person name="Huang H.X."/>
            <person name="Xiao X.J."/>
            <person name="Lin M."/>
            <person name="Wu X.Y."/>
            <person name="Wu W.L."/>
            <person name="Chen Y.Y."/>
            <person name="Chang S.B."/>
            <person name="Sakamoto S."/>
            <person name="Ohme-Takagi M."/>
            <person name="Yagi M."/>
            <person name="Zeng S.J."/>
            <person name="Shen C.Y."/>
            <person name="Yeh C.M."/>
            <person name="Luo Y.B."/>
            <person name="Tsai W.C."/>
            <person name="Van de Peer Y."/>
            <person name="Liu Z.J."/>
        </authorList>
    </citation>
    <scope>NUCLEOTIDE SEQUENCE [LARGE SCALE GENOMIC DNA]</scope>
    <source>
        <tissue evidence="9">The whole plant</tissue>
    </source>
</reference>
<organism evidence="9 10">
    <name type="scientific">Dendrobium catenatum</name>
    <dbReference type="NCBI Taxonomy" id="906689"/>
    <lineage>
        <taxon>Eukaryota</taxon>
        <taxon>Viridiplantae</taxon>
        <taxon>Streptophyta</taxon>
        <taxon>Embryophyta</taxon>
        <taxon>Tracheophyta</taxon>
        <taxon>Spermatophyta</taxon>
        <taxon>Magnoliopsida</taxon>
        <taxon>Liliopsida</taxon>
        <taxon>Asparagales</taxon>
        <taxon>Orchidaceae</taxon>
        <taxon>Epidendroideae</taxon>
        <taxon>Malaxideae</taxon>
        <taxon>Dendrobiinae</taxon>
        <taxon>Dendrobium</taxon>
    </lineage>
</organism>
<dbReference type="CDD" id="cd00018">
    <property type="entry name" value="AP2"/>
    <property type="match status" value="1"/>
</dbReference>
<keyword evidence="6" id="KW-0539">Nucleus</keyword>
<dbReference type="AlphaFoldDB" id="A0A2I0WV86"/>
<dbReference type="PROSITE" id="PS51032">
    <property type="entry name" value="AP2_ERF"/>
    <property type="match status" value="2"/>
</dbReference>
<evidence type="ECO:0000256" key="1">
    <source>
        <dbReference type="ARBA" id="ARBA00004123"/>
    </source>
</evidence>
<comment type="similarity">
    <text evidence="7">Belongs to the AP2/ERF transcription factor family. ERF subfamily.</text>
</comment>
<keyword evidence="5" id="KW-0804">Transcription</keyword>
<comment type="subcellular location">
    <subcellularLocation>
        <location evidence="1">Nucleus</location>
    </subcellularLocation>
</comment>
<feature type="domain" description="AP2/ERF" evidence="8">
    <location>
        <begin position="25"/>
        <end position="81"/>
    </location>
</feature>
<dbReference type="SMART" id="SM00380">
    <property type="entry name" value="AP2"/>
    <property type="match status" value="2"/>
</dbReference>
<dbReference type="GO" id="GO:0003677">
    <property type="term" value="F:DNA binding"/>
    <property type="evidence" value="ECO:0007669"/>
    <property type="project" value="UniProtKB-KW"/>
</dbReference>
<dbReference type="InterPro" id="IPR001471">
    <property type="entry name" value="AP2/ERF_dom"/>
</dbReference>
<keyword evidence="3" id="KW-0238">DNA-binding</keyword>
<dbReference type="PANTHER" id="PTHR31839">
    <property type="entry name" value="DEHYDRATION-RESPONSIVE ELEMENT-BINDING PROTEIN 1D"/>
    <property type="match status" value="1"/>
</dbReference>